<evidence type="ECO:0000256" key="2">
    <source>
        <dbReference type="ARBA" id="ARBA00004370"/>
    </source>
</evidence>
<evidence type="ECO:0000256" key="6">
    <source>
        <dbReference type="ARBA" id="ARBA00022781"/>
    </source>
</evidence>
<evidence type="ECO:0000256" key="9">
    <source>
        <dbReference type="ARBA" id="ARBA00023065"/>
    </source>
</evidence>
<evidence type="ECO:0000256" key="7">
    <source>
        <dbReference type="ARBA" id="ARBA00022840"/>
    </source>
</evidence>
<evidence type="ECO:0000256" key="10">
    <source>
        <dbReference type="ARBA" id="ARBA00023136"/>
    </source>
</evidence>
<dbReference type="InterPro" id="IPR000194">
    <property type="entry name" value="ATPase_F1/V1/A1_a/bsu_nucl-bd"/>
</dbReference>
<gene>
    <name evidence="13 17" type="primary">atpA</name>
    <name evidence="17" type="ORF">ACFSBH_01790</name>
</gene>
<protein>
    <recommendedName>
        <fullName evidence="13">ATP synthase subunit alpha</fullName>
        <ecNumber evidence="13">7.1.2.2</ecNumber>
    </recommendedName>
    <alternativeName>
        <fullName evidence="13">ATP synthase F1 sector subunit alpha</fullName>
    </alternativeName>
    <alternativeName>
        <fullName evidence="13">F-ATPase subunit alpha</fullName>
    </alternativeName>
</protein>
<keyword evidence="12 13" id="KW-0066">ATP synthesis</keyword>
<evidence type="ECO:0000259" key="14">
    <source>
        <dbReference type="Pfam" id="PF00006"/>
    </source>
</evidence>
<feature type="site" description="Required for activity" evidence="13">
    <location>
        <position position="362"/>
    </location>
</feature>
<keyword evidence="10 13" id="KW-0472">Membrane</keyword>
<dbReference type="InterPro" id="IPR020003">
    <property type="entry name" value="ATPase_a/bsu_AS"/>
</dbReference>
<evidence type="ECO:0000256" key="4">
    <source>
        <dbReference type="ARBA" id="ARBA00022448"/>
    </source>
</evidence>
<dbReference type="HAMAP" id="MF_01346">
    <property type="entry name" value="ATP_synth_alpha_bact"/>
    <property type="match status" value="1"/>
</dbReference>
<dbReference type="InterPro" id="IPR005294">
    <property type="entry name" value="ATP_synth_F1_asu"/>
</dbReference>
<evidence type="ECO:0000256" key="5">
    <source>
        <dbReference type="ARBA" id="ARBA00022741"/>
    </source>
</evidence>
<dbReference type="EMBL" id="JBHUDE010000005">
    <property type="protein sequence ID" value="MFD1606404.1"/>
    <property type="molecule type" value="Genomic_DNA"/>
</dbReference>
<accession>A0ABW4HLD6</accession>
<dbReference type="PROSITE" id="PS00152">
    <property type="entry name" value="ATPASE_ALPHA_BETA"/>
    <property type="match status" value="1"/>
</dbReference>
<evidence type="ECO:0000256" key="12">
    <source>
        <dbReference type="ARBA" id="ARBA00023310"/>
    </source>
</evidence>
<keyword evidence="5 13" id="KW-0547">Nucleotide-binding</keyword>
<feature type="domain" description="ATPase F1/V1/A1 complex alpha/beta subunit N-terminal" evidence="16">
    <location>
        <begin position="25"/>
        <end position="92"/>
    </location>
</feature>
<keyword evidence="13" id="KW-1003">Cell membrane</keyword>
<sequence>MSINAEEISKLIKQQIENFETDIEVSDVGTVIEVGDGIARAHGLESAMAGELLEFENGVMGLAQNLEESNVGIVILGDYLGIKEGDEVRRTGRIMQVPVGEELLGRVVNTLGQPIDGLGPINTTKTRPIEAQAPGVMDRQSVFEPLQTGIKAIDALVPIGRGQRELIIGDRQTGKTTVAIDTIINQKDQDMICIYVAIGQKESTVRSTVEVLRRYGALDYTIVVSASASDPAPSLYLAPYAGVAMGEEFMYNGKHVLVVYDDLSKQANAYRELSLLLRRPPGREAFPGDVFYLHSRLLERAAKLSDAKGGGSLTALPFVETQAGDISAYIPTNVISITDGQIFLQSDLFFSGVRPAINAGLSVSRVGGDAQIKAMKKVAGTLRLDLASFRELEAFAQFGSDLDAATQAKLNRGARTVEVLKQGLHKPLAVENQVMIIYALTKGYLDDIPVEDILRFEEEMNIWLATNANELLEEIRTTGQLPDADKMNKAIEGFKNTFLPSNA</sequence>
<dbReference type="Pfam" id="PF00306">
    <property type="entry name" value="ATP-synt_ab_C"/>
    <property type="match status" value="1"/>
</dbReference>
<dbReference type="Pfam" id="PF02874">
    <property type="entry name" value="ATP-synt_ab_N"/>
    <property type="match status" value="1"/>
</dbReference>
<feature type="domain" description="ATP synthase alpha subunit C-terminal" evidence="15">
    <location>
        <begin position="371"/>
        <end position="492"/>
    </location>
</feature>
<evidence type="ECO:0000259" key="15">
    <source>
        <dbReference type="Pfam" id="PF00306"/>
    </source>
</evidence>
<proteinExistence type="inferred from homology"/>
<evidence type="ECO:0000313" key="17">
    <source>
        <dbReference type="EMBL" id="MFD1606404.1"/>
    </source>
</evidence>
<dbReference type="InterPro" id="IPR038376">
    <property type="entry name" value="ATP_synth_asu_C_sf"/>
</dbReference>
<keyword evidence="18" id="KW-1185">Reference proteome</keyword>
<dbReference type="Gene3D" id="2.40.30.20">
    <property type="match status" value="1"/>
</dbReference>
<dbReference type="Gene3D" id="1.20.150.20">
    <property type="entry name" value="ATP synthase alpha/beta chain, C-terminal domain"/>
    <property type="match status" value="1"/>
</dbReference>
<organism evidence="17 18">
    <name type="scientific">Oceanobacillus luteolus</name>
    <dbReference type="NCBI Taxonomy" id="1274358"/>
    <lineage>
        <taxon>Bacteria</taxon>
        <taxon>Bacillati</taxon>
        <taxon>Bacillota</taxon>
        <taxon>Bacilli</taxon>
        <taxon>Bacillales</taxon>
        <taxon>Bacillaceae</taxon>
        <taxon>Oceanobacillus</taxon>
    </lineage>
</organism>
<dbReference type="InterPro" id="IPR033732">
    <property type="entry name" value="ATP_synth_F1_a_nt-bd_dom"/>
</dbReference>
<dbReference type="SUPFAM" id="SSF50615">
    <property type="entry name" value="N-terminal domain of alpha and beta subunits of F1 ATP synthase"/>
    <property type="match status" value="1"/>
</dbReference>
<dbReference type="InterPro" id="IPR023366">
    <property type="entry name" value="ATP_synth_asu-like_sf"/>
</dbReference>
<comment type="similarity">
    <text evidence="3 13">Belongs to the ATPase alpha/beta chains family.</text>
</comment>
<dbReference type="SUPFAM" id="SSF52540">
    <property type="entry name" value="P-loop containing nucleoside triphosphate hydrolases"/>
    <property type="match status" value="1"/>
</dbReference>
<reference evidence="18" key="1">
    <citation type="journal article" date="2019" name="Int. J. Syst. Evol. Microbiol.">
        <title>The Global Catalogue of Microorganisms (GCM) 10K type strain sequencing project: providing services to taxonomists for standard genome sequencing and annotation.</title>
        <authorList>
            <consortium name="The Broad Institute Genomics Platform"/>
            <consortium name="The Broad Institute Genome Sequencing Center for Infectious Disease"/>
            <person name="Wu L."/>
            <person name="Ma J."/>
        </authorList>
    </citation>
    <scope>NUCLEOTIDE SEQUENCE [LARGE SCALE GENOMIC DNA]</scope>
    <source>
        <strain evidence="18">CGMCC 1.12376</strain>
    </source>
</reference>
<dbReference type="RefSeq" id="WP_251516126.1">
    <property type="nucleotide sequence ID" value="NZ_JAMBON010000032.1"/>
</dbReference>
<feature type="domain" description="ATPase F1/V1/A1 complex alpha/beta subunit nucleotide-binding" evidence="14">
    <location>
        <begin position="149"/>
        <end position="364"/>
    </location>
</feature>
<dbReference type="CDD" id="cd18113">
    <property type="entry name" value="ATP-synt_F1_alpha_C"/>
    <property type="match status" value="1"/>
</dbReference>
<keyword evidence="9 13" id="KW-0406">Ion transport</keyword>
<dbReference type="PIRSF" id="PIRSF039088">
    <property type="entry name" value="F_ATPase_subunit_alpha"/>
    <property type="match status" value="1"/>
</dbReference>
<dbReference type="PANTHER" id="PTHR48082">
    <property type="entry name" value="ATP SYNTHASE SUBUNIT ALPHA, MITOCHONDRIAL"/>
    <property type="match status" value="1"/>
</dbReference>
<evidence type="ECO:0000259" key="16">
    <source>
        <dbReference type="Pfam" id="PF02874"/>
    </source>
</evidence>
<comment type="subcellular location">
    <subcellularLocation>
        <location evidence="13">Cell membrane</location>
        <topology evidence="13">Peripheral membrane protein</topology>
    </subcellularLocation>
    <subcellularLocation>
        <location evidence="2">Membrane</location>
    </subcellularLocation>
</comment>
<dbReference type="CDD" id="cd18116">
    <property type="entry name" value="ATP-synt_F1_alpha_N"/>
    <property type="match status" value="1"/>
</dbReference>
<feature type="binding site" evidence="13">
    <location>
        <begin position="169"/>
        <end position="176"/>
    </location>
    <ligand>
        <name>ATP</name>
        <dbReference type="ChEBI" id="CHEBI:30616"/>
    </ligand>
</feature>
<evidence type="ECO:0000256" key="11">
    <source>
        <dbReference type="ARBA" id="ARBA00023196"/>
    </source>
</evidence>
<comment type="caution">
    <text evidence="17">The sequence shown here is derived from an EMBL/GenBank/DDBJ whole genome shotgun (WGS) entry which is preliminary data.</text>
</comment>
<dbReference type="InterPro" id="IPR027417">
    <property type="entry name" value="P-loop_NTPase"/>
</dbReference>
<dbReference type="CDD" id="cd01132">
    <property type="entry name" value="F1-ATPase_alpha_CD"/>
    <property type="match status" value="1"/>
</dbReference>
<evidence type="ECO:0000256" key="8">
    <source>
        <dbReference type="ARBA" id="ARBA00022967"/>
    </source>
</evidence>
<dbReference type="EC" id="7.1.2.2" evidence="13"/>
<evidence type="ECO:0000313" key="18">
    <source>
        <dbReference type="Proteomes" id="UP001597221"/>
    </source>
</evidence>
<keyword evidence="8 13" id="KW-1278">Translocase</keyword>
<comment type="catalytic activity">
    <reaction evidence="13">
        <text>ATP + H2O + 4 H(+)(in) = ADP + phosphate + 5 H(+)(out)</text>
        <dbReference type="Rhea" id="RHEA:57720"/>
        <dbReference type="ChEBI" id="CHEBI:15377"/>
        <dbReference type="ChEBI" id="CHEBI:15378"/>
        <dbReference type="ChEBI" id="CHEBI:30616"/>
        <dbReference type="ChEBI" id="CHEBI:43474"/>
        <dbReference type="ChEBI" id="CHEBI:456216"/>
        <dbReference type="EC" id="7.1.2.2"/>
    </reaction>
</comment>
<dbReference type="PANTHER" id="PTHR48082:SF2">
    <property type="entry name" value="ATP SYNTHASE SUBUNIT ALPHA, MITOCHONDRIAL"/>
    <property type="match status" value="1"/>
</dbReference>
<dbReference type="SUPFAM" id="SSF47917">
    <property type="entry name" value="C-terminal domain of alpha and beta subunits of F1 ATP synthase"/>
    <property type="match status" value="1"/>
</dbReference>
<name>A0ABW4HLD6_9BACI</name>
<dbReference type="Pfam" id="PF00006">
    <property type="entry name" value="ATP-synt_ab"/>
    <property type="match status" value="1"/>
</dbReference>
<dbReference type="NCBIfam" id="TIGR00962">
    <property type="entry name" value="atpA"/>
    <property type="match status" value="1"/>
</dbReference>
<evidence type="ECO:0000256" key="1">
    <source>
        <dbReference type="ARBA" id="ARBA00003784"/>
    </source>
</evidence>
<dbReference type="NCBIfam" id="NF009884">
    <property type="entry name" value="PRK13343.1"/>
    <property type="match status" value="1"/>
</dbReference>
<keyword evidence="4 13" id="KW-0813">Transport</keyword>
<dbReference type="InterPro" id="IPR036121">
    <property type="entry name" value="ATPase_F1/V1/A1_a/bsu_N_sf"/>
</dbReference>
<dbReference type="Proteomes" id="UP001597221">
    <property type="component" value="Unassembled WGS sequence"/>
</dbReference>
<keyword evidence="11 13" id="KW-0139">CF(1)</keyword>
<keyword evidence="6 13" id="KW-0375">Hydrogen ion transport</keyword>
<evidence type="ECO:0000256" key="3">
    <source>
        <dbReference type="ARBA" id="ARBA00008936"/>
    </source>
</evidence>
<evidence type="ECO:0000256" key="13">
    <source>
        <dbReference type="HAMAP-Rule" id="MF_01346"/>
    </source>
</evidence>
<dbReference type="InterPro" id="IPR004100">
    <property type="entry name" value="ATPase_F1/V1/A1_a/bsu_N"/>
</dbReference>
<dbReference type="InterPro" id="IPR000793">
    <property type="entry name" value="ATP_synth_asu_C"/>
</dbReference>
<keyword evidence="7 13" id="KW-0067">ATP-binding</keyword>
<dbReference type="Gene3D" id="3.40.50.300">
    <property type="entry name" value="P-loop containing nucleotide triphosphate hydrolases"/>
    <property type="match status" value="1"/>
</dbReference>
<comment type="function">
    <text evidence="1 13">Produces ATP from ADP in the presence of a proton gradient across the membrane. The alpha chain is a regulatory subunit.</text>
</comment>